<gene>
    <name evidence="1" type="ORF">JCM9140_1190</name>
</gene>
<dbReference type="RefSeq" id="WP_235715280.1">
    <property type="nucleotide sequence ID" value="NZ_BAUT01000007.1"/>
</dbReference>
<sequence>MSDMKCKREKHQSKDDMINLTDNVSRFDDLKFNRRAFLKTAVGATVALGYQHCLSLLKRF</sequence>
<proteinExistence type="predicted"/>
<keyword evidence="2" id="KW-1185">Reference proteome</keyword>
<organism evidence="1 2">
    <name type="scientific">Halalkalibacter wakoensis JCM 9140</name>
    <dbReference type="NCBI Taxonomy" id="1236970"/>
    <lineage>
        <taxon>Bacteria</taxon>
        <taxon>Bacillati</taxon>
        <taxon>Bacillota</taxon>
        <taxon>Bacilli</taxon>
        <taxon>Bacillales</taxon>
        <taxon>Bacillaceae</taxon>
        <taxon>Halalkalibacter</taxon>
    </lineage>
</organism>
<dbReference type="STRING" id="1236970.JCM9140_1190"/>
<evidence type="ECO:0000313" key="2">
    <source>
        <dbReference type="Proteomes" id="UP000018890"/>
    </source>
</evidence>
<accession>W4PZT6</accession>
<dbReference type="EMBL" id="BAUT01000007">
    <property type="protein sequence ID" value="GAE25210.1"/>
    <property type="molecule type" value="Genomic_DNA"/>
</dbReference>
<evidence type="ECO:0000313" key="1">
    <source>
        <dbReference type="EMBL" id="GAE25210.1"/>
    </source>
</evidence>
<dbReference type="AlphaFoldDB" id="W4PZT6"/>
<dbReference type="Proteomes" id="UP000018890">
    <property type="component" value="Unassembled WGS sequence"/>
</dbReference>
<reference evidence="1" key="1">
    <citation type="journal article" date="2014" name="Genome Announc.">
        <title>Draft Genome Sequences of Three Alkaliphilic Bacillus Strains, Bacillus wakoensis JCM 9140T, Bacillus akibai JCM 9157T, and Bacillus hemicellulosilyticus JCM 9152T.</title>
        <authorList>
            <person name="Yuki M."/>
            <person name="Oshima K."/>
            <person name="Suda W."/>
            <person name="Oshida Y."/>
            <person name="Kitamura K."/>
            <person name="Iida T."/>
            <person name="Hattori M."/>
            <person name="Ohkuma M."/>
        </authorList>
    </citation>
    <scope>NUCLEOTIDE SEQUENCE [LARGE SCALE GENOMIC DNA]</scope>
    <source>
        <strain evidence="1">JCM 9140</strain>
    </source>
</reference>
<protein>
    <submittedName>
        <fullName evidence="1">Rieske</fullName>
    </submittedName>
</protein>
<comment type="caution">
    <text evidence="1">The sequence shown here is derived from an EMBL/GenBank/DDBJ whole genome shotgun (WGS) entry which is preliminary data.</text>
</comment>
<name>W4PZT6_9BACI</name>